<evidence type="ECO:0008006" key="4">
    <source>
        <dbReference type="Google" id="ProtNLM"/>
    </source>
</evidence>
<dbReference type="GO" id="GO:0030170">
    <property type="term" value="F:pyridoxal phosphate binding"/>
    <property type="evidence" value="ECO:0007669"/>
    <property type="project" value="InterPro"/>
</dbReference>
<dbReference type="Gene3D" id="3.90.1150.10">
    <property type="entry name" value="Aspartate Aminotransferase, domain 1"/>
    <property type="match status" value="1"/>
</dbReference>
<dbReference type="InterPro" id="IPR015424">
    <property type="entry name" value="PyrdxlP-dep_Trfase"/>
</dbReference>
<dbReference type="SUPFAM" id="SSF53383">
    <property type="entry name" value="PLP-dependent transferases"/>
    <property type="match status" value="1"/>
</dbReference>
<protein>
    <recommendedName>
        <fullName evidence="4">Glutamate-1-semialdehyde 2,1-aminomutase</fullName>
    </recommendedName>
</protein>
<sequence length="177" mass="18901">MPGGVNSPVRAFNAVGGVPPFIKRANGAHVWDMDDNQYIDYVGSWGPMILGHAHPNVISAVQEAIDDGLSYGAPTEKEMILAKMVIDRVPGCEMVRLVNSGTEATMSVIRLARGITGKDKIIKFSGCYHGHADSFLIQSGSGALTFGEPNSPGVTQGTAQDTLIAQFNDIQTVEDHF</sequence>
<comment type="cofactor">
    <cofactor evidence="1">
        <name>pyridoxal 5'-phosphate</name>
        <dbReference type="ChEBI" id="CHEBI:597326"/>
    </cofactor>
</comment>
<proteinExistence type="predicted"/>
<dbReference type="PANTHER" id="PTHR43713">
    <property type="entry name" value="GLUTAMATE-1-SEMIALDEHYDE 2,1-AMINOMUTASE"/>
    <property type="match status" value="1"/>
</dbReference>
<organism evidence="3">
    <name type="scientific">marine metagenome</name>
    <dbReference type="NCBI Taxonomy" id="408172"/>
    <lineage>
        <taxon>unclassified sequences</taxon>
        <taxon>metagenomes</taxon>
        <taxon>ecological metagenomes</taxon>
    </lineage>
</organism>
<dbReference type="Gene3D" id="3.40.640.10">
    <property type="entry name" value="Type I PLP-dependent aspartate aminotransferase-like (Major domain)"/>
    <property type="match status" value="1"/>
</dbReference>
<dbReference type="EMBL" id="UINC01193366">
    <property type="protein sequence ID" value="SVE08952.1"/>
    <property type="molecule type" value="Genomic_DNA"/>
</dbReference>
<dbReference type="AlphaFoldDB" id="A0A383AMI7"/>
<gene>
    <name evidence="3" type="ORF">METZ01_LOCUS461806</name>
</gene>
<dbReference type="GO" id="GO:0008483">
    <property type="term" value="F:transaminase activity"/>
    <property type="evidence" value="ECO:0007669"/>
    <property type="project" value="InterPro"/>
</dbReference>
<evidence type="ECO:0000313" key="3">
    <source>
        <dbReference type="EMBL" id="SVE08952.1"/>
    </source>
</evidence>
<dbReference type="PANTHER" id="PTHR43713:SF3">
    <property type="entry name" value="GLUTAMATE-1-SEMIALDEHYDE 2,1-AMINOMUTASE 1, CHLOROPLASTIC-RELATED"/>
    <property type="match status" value="1"/>
</dbReference>
<feature type="non-terminal residue" evidence="3">
    <location>
        <position position="177"/>
    </location>
</feature>
<reference evidence="3" key="1">
    <citation type="submission" date="2018-05" db="EMBL/GenBank/DDBJ databases">
        <authorList>
            <person name="Lanie J.A."/>
            <person name="Ng W.-L."/>
            <person name="Kazmierczak K.M."/>
            <person name="Andrzejewski T.M."/>
            <person name="Davidsen T.M."/>
            <person name="Wayne K.J."/>
            <person name="Tettelin H."/>
            <person name="Glass J.I."/>
            <person name="Rusch D."/>
            <person name="Podicherti R."/>
            <person name="Tsui H.-C.T."/>
            <person name="Winkler M.E."/>
        </authorList>
    </citation>
    <scope>NUCLEOTIDE SEQUENCE</scope>
</reference>
<dbReference type="InterPro" id="IPR015421">
    <property type="entry name" value="PyrdxlP-dep_Trfase_major"/>
</dbReference>
<name>A0A383AMI7_9ZZZZ</name>
<dbReference type="InterPro" id="IPR015422">
    <property type="entry name" value="PyrdxlP-dep_Trfase_small"/>
</dbReference>
<evidence type="ECO:0000256" key="1">
    <source>
        <dbReference type="ARBA" id="ARBA00001933"/>
    </source>
</evidence>
<keyword evidence="2" id="KW-0663">Pyridoxal phosphate</keyword>
<accession>A0A383AMI7</accession>
<evidence type="ECO:0000256" key="2">
    <source>
        <dbReference type="ARBA" id="ARBA00022898"/>
    </source>
</evidence>
<dbReference type="InterPro" id="IPR005814">
    <property type="entry name" value="Aminotrans_3"/>
</dbReference>
<dbReference type="Pfam" id="PF00202">
    <property type="entry name" value="Aminotran_3"/>
    <property type="match status" value="1"/>
</dbReference>